<dbReference type="EMBL" id="VIVR01000001">
    <property type="protein sequence ID" value="TWE16558.1"/>
    <property type="molecule type" value="Genomic_DNA"/>
</dbReference>
<keyword evidence="1" id="KW-0732">Signal</keyword>
<name>A0A561ELR3_9ACTN</name>
<evidence type="ECO:0000313" key="2">
    <source>
        <dbReference type="EMBL" id="TWE16558.1"/>
    </source>
</evidence>
<dbReference type="OrthoDB" id="3296851at2"/>
<keyword evidence="3" id="KW-1185">Reference proteome</keyword>
<feature type="chain" id="PRO_5039340931" description="Neocarzinostatin family protein" evidence="1">
    <location>
        <begin position="22"/>
        <end position="253"/>
    </location>
</feature>
<sequence>MRKSSVVLCAVAAVAAGGVLLVPTIATDSSRGDTAVTSVTVNDGRSILLGPAGPVTFPVVVTATDDSGIRSVDPIGVWGPTYGVLKAGPMRCTAVSAQKSVCRGTVTVDPSKKQIFNDEAGTWFVDLKVQANDGDRFVGPTAGGFSLKRAARLAGSGVPQQAGAGQELKIQGWLARSFWSDNRYHGYQDGVAYLQFRPRGSHLWTTVATATSDASGTVTAEVRATGSGDYQWYSPGDKWTGDAASQELPVTVS</sequence>
<dbReference type="Proteomes" id="UP000318416">
    <property type="component" value="Unassembled WGS sequence"/>
</dbReference>
<dbReference type="AlphaFoldDB" id="A0A561ELR3"/>
<evidence type="ECO:0008006" key="4">
    <source>
        <dbReference type="Google" id="ProtNLM"/>
    </source>
</evidence>
<evidence type="ECO:0000256" key="1">
    <source>
        <dbReference type="SAM" id="SignalP"/>
    </source>
</evidence>
<gene>
    <name evidence="2" type="ORF">FB465_1541</name>
</gene>
<dbReference type="RefSeq" id="WP_145788791.1">
    <property type="nucleotide sequence ID" value="NZ_BAAABR010000002.1"/>
</dbReference>
<evidence type="ECO:0000313" key="3">
    <source>
        <dbReference type="Proteomes" id="UP000318416"/>
    </source>
</evidence>
<protein>
    <recommendedName>
        <fullName evidence="4">Neocarzinostatin family protein</fullName>
    </recommendedName>
</protein>
<proteinExistence type="predicted"/>
<feature type="signal peptide" evidence="1">
    <location>
        <begin position="1"/>
        <end position="21"/>
    </location>
</feature>
<accession>A0A561ELR3</accession>
<reference evidence="2 3" key="1">
    <citation type="submission" date="2019-06" db="EMBL/GenBank/DDBJ databases">
        <title>Sequencing the genomes of 1000 actinobacteria strains.</title>
        <authorList>
            <person name="Klenk H.-P."/>
        </authorList>
    </citation>
    <scope>NUCLEOTIDE SEQUENCE [LARGE SCALE GENOMIC DNA]</scope>
    <source>
        <strain evidence="2 3">DSM 41649</strain>
    </source>
</reference>
<comment type="caution">
    <text evidence="2">The sequence shown here is derived from an EMBL/GenBank/DDBJ whole genome shotgun (WGS) entry which is preliminary data.</text>
</comment>
<organism evidence="2 3">
    <name type="scientific">Kitasatospora atroaurantiaca</name>
    <dbReference type="NCBI Taxonomy" id="285545"/>
    <lineage>
        <taxon>Bacteria</taxon>
        <taxon>Bacillati</taxon>
        <taxon>Actinomycetota</taxon>
        <taxon>Actinomycetes</taxon>
        <taxon>Kitasatosporales</taxon>
        <taxon>Streptomycetaceae</taxon>
        <taxon>Kitasatospora</taxon>
    </lineage>
</organism>